<evidence type="ECO:0000313" key="3">
    <source>
        <dbReference type="Proteomes" id="UP000305398"/>
    </source>
</evidence>
<dbReference type="AlphaFoldDB" id="A0A5B7ZWX0"/>
<sequence length="333" mass="36598">MKNIIFSLLALSAMLGLAACETAIDVPAPPHTPRISLLYILNTDTRDSAVLGQRQVFVSSSQGVFETKRLTGRTDATVEVQDASGTVIERFQPIANPSPGTNSYFYYDGYYRPTMGFVARPGQTYTIRAKVPGLETVESSLTLPATPVIASATYTPRTPPRSDPYNSYQQRVFGHLTLAVADNAATTDYYIAYARVLDERGRLWGYLERDNSNNSNDVSNLQRFELSGIGILYNKSPYADTNGNGQQLSLANDVQGYYNGRYTGNPADIPAPAYVEVVVGSLTRDMYLFYQSLGRYNNTGDNPFAEPAPLFSNIRPGYGLFGGTSATTYRIRL</sequence>
<evidence type="ECO:0000256" key="1">
    <source>
        <dbReference type="SAM" id="SignalP"/>
    </source>
</evidence>
<dbReference type="Pfam" id="PF14054">
    <property type="entry name" value="DUF4249"/>
    <property type="match status" value="1"/>
</dbReference>
<keyword evidence="3" id="KW-1185">Reference proteome</keyword>
<protein>
    <submittedName>
        <fullName evidence="2">DUF4249 domain-containing protein</fullName>
    </submittedName>
</protein>
<feature type="chain" id="PRO_5022756231" evidence="1">
    <location>
        <begin position="19"/>
        <end position="333"/>
    </location>
</feature>
<dbReference type="InterPro" id="IPR025345">
    <property type="entry name" value="DUF4249"/>
</dbReference>
<proteinExistence type="predicted"/>
<dbReference type="OrthoDB" id="1115009at2"/>
<dbReference type="Proteomes" id="UP000305398">
    <property type="component" value="Chromosome"/>
</dbReference>
<dbReference type="PROSITE" id="PS51257">
    <property type="entry name" value="PROKAR_LIPOPROTEIN"/>
    <property type="match status" value="1"/>
</dbReference>
<feature type="signal peptide" evidence="1">
    <location>
        <begin position="1"/>
        <end position="18"/>
    </location>
</feature>
<keyword evidence="1" id="KW-0732">Signal</keyword>
<organism evidence="2 3">
    <name type="scientific">Hymenobacter jejuensis</name>
    <dbReference type="NCBI Taxonomy" id="2502781"/>
    <lineage>
        <taxon>Bacteria</taxon>
        <taxon>Pseudomonadati</taxon>
        <taxon>Bacteroidota</taxon>
        <taxon>Cytophagia</taxon>
        <taxon>Cytophagales</taxon>
        <taxon>Hymenobacteraceae</taxon>
        <taxon>Hymenobacter</taxon>
    </lineage>
</organism>
<dbReference type="RefSeq" id="WP_139514649.1">
    <property type="nucleotide sequence ID" value="NZ_CP040896.1"/>
</dbReference>
<dbReference type="EMBL" id="CP040896">
    <property type="protein sequence ID" value="QDA59468.1"/>
    <property type="molecule type" value="Genomic_DNA"/>
</dbReference>
<dbReference type="KEGG" id="hyj:FHG12_04815"/>
<gene>
    <name evidence="2" type="ORF">FHG12_04815</name>
</gene>
<name>A0A5B7ZWX0_9BACT</name>
<reference evidence="2 3" key="1">
    <citation type="submission" date="2019-06" db="EMBL/GenBank/DDBJ databases">
        <authorList>
            <person name="Srinivasan S."/>
        </authorList>
    </citation>
    <scope>NUCLEOTIDE SEQUENCE [LARGE SCALE GENOMIC DNA]</scope>
    <source>
        <strain evidence="2 3">17J68-5</strain>
    </source>
</reference>
<evidence type="ECO:0000313" key="2">
    <source>
        <dbReference type="EMBL" id="QDA59468.1"/>
    </source>
</evidence>
<accession>A0A5B7ZWX0</accession>